<name>A0ABM5KNB9_DIAVI</name>
<keyword evidence="1 3" id="KW-0863">Zinc-finger</keyword>
<dbReference type="EnsemblMetazoa" id="XM_050655733.1">
    <property type="protein sequence ID" value="XP_050511690.1"/>
    <property type="gene ID" value="LOC126887844"/>
</dbReference>
<feature type="domain" description="RING-type" evidence="5">
    <location>
        <begin position="310"/>
        <end position="349"/>
    </location>
</feature>
<evidence type="ECO:0000256" key="2">
    <source>
        <dbReference type="ARBA" id="ARBA00022833"/>
    </source>
</evidence>
<keyword evidence="4" id="KW-1133">Transmembrane helix</keyword>
<evidence type="ECO:0000256" key="4">
    <source>
        <dbReference type="SAM" id="Phobius"/>
    </source>
</evidence>
<keyword evidence="4" id="KW-0812">Transmembrane</keyword>
<accession>A0ABM5KNB9</accession>
<dbReference type="PANTHER" id="PTHR22696:SF1">
    <property type="entry name" value="E3 UBIQUITIN-PROTEIN LIGASE RNF26"/>
    <property type="match status" value="1"/>
</dbReference>
<evidence type="ECO:0000256" key="1">
    <source>
        <dbReference type="ARBA" id="ARBA00022771"/>
    </source>
</evidence>
<dbReference type="InterPro" id="IPR001841">
    <property type="entry name" value="Znf_RING"/>
</dbReference>
<keyword evidence="1 3" id="KW-0479">Metal-binding</keyword>
<evidence type="ECO:0000259" key="5">
    <source>
        <dbReference type="PROSITE" id="PS50089"/>
    </source>
</evidence>
<organism evidence="6 7">
    <name type="scientific">Diabrotica virgifera virgifera</name>
    <name type="common">western corn rootworm</name>
    <dbReference type="NCBI Taxonomy" id="50390"/>
    <lineage>
        <taxon>Eukaryota</taxon>
        <taxon>Metazoa</taxon>
        <taxon>Ecdysozoa</taxon>
        <taxon>Arthropoda</taxon>
        <taxon>Hexapoda</taxon>
        <taxon>Insecta</taxon>
        <taxon>Pterygota</taxon>
        <taxon>Neoptera</taxon>
        <taxon>Endopterygota</taxon>
        <taxon>Coleoptera</taxon>
        <taxon>Polyphaga</taxon>
        <taxon>Cucujiformia</taxon>
        <taxon>Chrysomeloidea</taxon>
        <taxon>Chrysomelidae</taxon>
        <taxon>Galerucinae</taxon>
        <taxon>Diabroticina</taxon>
        <taxon>Diabroticites</taxon>
        <taxon>Diabrotica</taxon>
    </lineage>
</organism>
<dbReference type="Proteomes" id="UP001652700">
    <property type="component" value="Unplaced"/>
</dbReference>
<feature type="transmembrane region" description="Helical" evidence="4">
    <location>
        <begin position="83"/>
        <end position="103"/>
    </location>
</feature>
<feature type="transmembrane region" description="Helical" evidence="4">
    <location>
        <begin position="171"/>
        <end position="192"/>
    </location>
</feature>
<keyword evidence="2" id="KW-0862">Zinc</keyword>
<dbReference type="Pfam" id="PF13920">
    <property type="entry name" value="zf-C3HC4_3"/>
    <property type="match status" value="1"/>
</dbReference>
<dbReference type="SUPFAM" id="SSF57850">
    <property type="entry name" value="RING/U-box"/>
    <property type="match status" value="1"/>
</dbReference>
<keyword evidence="4" id="KW-0472">Membrane</keyword>
<feature type="transmembrane region" description="Helical" evidence="4">
    <location>
        <begin position="110"/>
        <end position="128"/>
    </location>
</feature>
<dbReference type="GeneID" id="126887844"/>
<feature type="transmembrane region" description="Helical" evidence="4">
    <location>
        <begin position="20"/>
        <end position="37"/>
    </location>
</feature>
<dbReference type="RefSeq" id="XP_050511690.1">
    <property type="nucleotide sequence ID" value="XM_050655733.1"/>
</dbReference>
<dbReference type="PROSITE" id="PS50089">
    <property type="entry name" value="ZF_RING_2"/>
    <property type="match status" value="1"/>
</dbReference>
<dbReference type="PANTHER" id="PTHR22696">
    <property type="entry name" value="E3 UBIQUITIN-PROTEIN LIGASE RNF26"/>
    <property type="match status" value="1"/>
</dbReference>
<evidence type="ECO:0000256" key="3">
    <source>
        <dbReference type="PROSITE-ProRule" id="PRU00175"/>
    </source>
</evidence>
<feature type="transmembrane region" description="Helical" evidence="4">
    <location>
        <begin position="204"/>
        <end position="225"/>
    </location>
</feature>
<reference evidence="6" key="1">
    <citation type="submission" date="2025-05" db="UniProtKB">
        <authorList>
            <consortium name="EnsemblMetazoa"/>
        </authorList>
    </citation>
    <scope>IDENTIFICATION</scope>
</reference>
<feature type="transmembrane region" description="Helical" evidence="4">
    <location>
        <begin position="44"/>
        <end position="63"/>
    </location>
</feature>
<evidence type="ECO:0000313" key="6">
    <source>
        <dbReference type="EnsemblMetazoa" id="XP_050511690.1"/>
    </source>
</evidence>
<proteinExistence type="predicted"/>
<evidence type="ECO:0000313" key="7">
    <source>
        <dbReference type="Proteomes" id="UP001652700"/>
    </source>
</evidence>
<feature type="transmembrane region" description="Helical" evidence="4">
    <location>
        <begin position="134"/>
        <end position="159"/>
    </location>
</feature>
<keyword evidence="7" id="KW-1185">Reference proteome</keyword>
<dbReference type="InterPro" id="IPR013083">
    <property type="entry name" value="Znf_RING/FYVE/PHD"/>
</dbReference>
<protein>
    <recommendedName>
        <fullName evidence="5">RING-type domain-containing protein</fullName>
    </recommendedName>
</protein>
<dbReference type="Gene3D" id="3.30.40.10">
    <property type="entry name" value="Zinc/RING finger domain, C3HC4 (zinc finger)"/>
    <property type="match status" value="1"/>
</dbReference>
<sequence length="360" mass="41100">MLEEVIGTISLIKTTINYGLYFSFKTGQFLVFILNSLLSNLNILLKNISVLIVIIFESFTVFLQDILQGIQVTVDVLGQIWDTISFGFSSVIIGVTNIVYKVLSVIYRTYALLIDSTVSFYTLIIAIIQLIKHFIVLFGAGVWFVITIIPFSIISLLNLIATAIKSVLHNIYDTIVTTVLGFNDCLKNIYIFVTDVPVESAIGLIFAACIIYVITQFNVAIYLYSRRVYLNSMNRFRRPFVAPVVRRQPLRNERNYLNLPMNRRPEVRRSLVLPEIRRSLVSPEIRSFVGEATPNMPNKNDNTVVDERYCVICQERSKCVLVLPCKHVCMCMECNAQLQLYHTTCPICRNDIESTMKIFV</sequence>